<proteinExistence type="predicted"/>
<sequence>MRVTRTGAGSIVAITAVLGLSLATAGPAAATDAGTWRAYGNTNPITSSPATWKCAGSKTVATSVLAQVCAIRSSSGGSVQAAVIVRNNRSSLYSATANMDLYTAAPATYLGDWACASSGVGANSWSVCFGKTLSKPSSVKVNSAGLLNNVDLGQSPNV</sequence>
<dbReference type="EMBL" id="NGFN01000125">
    <property type="protein sequence ID" value="OUD01345.1"/>
    <property type="molecule type" value="Genomic_DNA"/>
</dbReference>
<gene>
    <name evidence="2" type="ORF">CA983_20720</name>
</gene>
<keyword evidence="3" id="KW-1185">Reference proteome</keyword>
<reference evidence="2 3" key="1">
    <citation type="submission" date="2017-05" db="EMBL/GenBank/DDBJ databases">
        <title>Biotechnological potential of actinobacteria isolated from South African environments.</title>
        <authorList>
            <person name="Le Roes-Hill M."/>
            <person name="Prins A."/>
            <person name="Durrell K.A."/>
        </authorList>
    </citation>
    <scope>NUCLEOTIDE SEQUENCE [LARGE SCALE GENOMIC DNA]</scope>
    <source>
        <strain evidence="2 3">HMC13</strain>
    </source>
</reference>
<evidence type="ECO:0000313" key="2">
    <source>
        <dbReference type="EMBL" id="OUD01345.1"/>
    </source>
</evidence>
<dbReference type="Proteomes" id="UP000195105">
    <property type="component" value="Unassembled WGS sequence"/>
</dbReference>
<comment type="caution">
    <text evidence="2">The sequence shown here is derived from an EMBL/GenBank/DDBJ whole genome shotgun (WGS) entry which is preliminary data.</text>
</comment>
<organism evidence="2 3">
    <name type="scientific">Streptomyces swartbergensis</name>
    <dbReference type="NCBI Taxonomy" id="487165"/>
    <lineage>
        <taxon>Bacteria</taxon>
        <taxon>Bacillati</taxon>
        <taxon>Actinomycetota</taxon>
        <taxon>Actinomycetes</taxon>
        <taxon>Kitasatosporales</taxon>
        <taxon>Streptomycetaceae</taxon>
        <taxon>Streptomyces</taxon>
    </lineage>
</organism>
<keyword evidence="1" id="KW-0732">Signal</keyword>
<protein>
    <submittedName>
        <fullName evidence="2">Uncharacterized protein</fullName>
    </submittedName>
</protein>
<name>A0A2C9ZN59_9ACTN</name>
<feature type="chain" id="PRO_5012090255" evidence="1">
    <location>
        <begin position="31"/>
        <end position="158"/>
    </location>
</feature>
<evidence type="ECO:0000313" key="3">
    <source>
        <dbReference type="Proteomes" id="UP000195105"/>
    </source>
</evidence>
<accession>A0A2C9ZN59</accession>
<evidence type="ECO:0000256" key="1">
    <source>
        <dbReference type="SAM" id="SignalP"/>
    </source>
</evidence>
<dbReference type="AlphaFoldDB" id="A0A2C9ZN59"/>
<feature type="signal peptide" evidence="1">
    <location>
        <begin position="1"/>
        <end position="30"/>
    </location>
</feature>